<protein>
    <submittedName>
        <fullName evidence="1">Uncharacterized protein</fullName>
    </submittedName>
</protein>
<evidence type="ECO:0000313" key="2">
    <source>
        <dbReference type="Proteomes" id="UP001055811"/>
    </source>
</evidence>
<organism evidence="1 2">
    <name type="scientific">Cichorium intybus</name>
    <name type="common">Chicory</name>
    <dbReference type="NCBI Taxonomy" id="13427"/>
    <lineage>
        <taxon>Eukaryota</taxon>
        <taxon>Viridiplantae</taxon>
        <taxon>Streptophyta</taxon>
        <taxon>Embryophyta</taxon>
        <taxon>Tracheophyta</taxon>
        <taxon>Spermatophyta</taxon>
        <taxon>Magnoliopsida</taxon>
        <taxon>eudicotyledons</taxon>
        <taxon>Gunneridae</taxon>
        <taxon>Pentapetalae</taxon>
        <taxon>asterids</taxon>
        <taxon>campanulids</taxon>
        <taxon>Asterales</taxon>
        <taxon>Asteraceae</taxon>
        <taxon>Cichorioideae</taxon>
        <taxon>Cichorieae</taxon>
        <taxon>Cichoriinae</taxon>
        <taxon>Cichorium</taxon>
    </lineage>
</organism>
<dbReference type="Proteomes" id="UP001055811">
    <property type="component" value="Linkage Group LG07"/>
</dbReference>
<proteinExistence type="predicted"/>
<evidence type="ECO:0000313" key="1">
    <source>
        <dbReference type="EMBL" id="KAI3709667.1"/>
    </source>
</evidence>
<reference evidence="2" key="1">
    <citation type="journal article" date="2022" name="Mol. Ecol. Resour.">
        <title>The genomes of chicory, endive, great burdock and yacon provide insights into Asteraceae palaeo-polyploidization history and plant inulin production.</title>
        <authorList>
            <person name="Fan W."/>
            <person name="Wang S."/>
            <person name="Wang H."/>
            <person name="Wang A."/>
            <person name="Jiang F."/>
            <person name="Liu H."/>
            <person name="Zhao H."/>
            <person name="Xu D."/>
            <person name="Zhang Y."/>
        </authorList>
    </citation>
    <scope>NUCLEOTIDE SEQUENCE [LARGE SCALE GENOMIC DNA]</scope>
    <source>
        <strain evidence="2">cv. Punajuju</strain>
    </source>
</reference>
<reference evidence="1 2" key="2">
    <citation type="journal article" date="2022" name="Mol. Ecol. Resour.">
        <title>The genomes of chicory, endive, great burdock and yacon provide insights into Asteraceae paleo-polyploidization history and plant inulin production.</title>
        <authorList>
            <person name="Fan W."/>
            <person name="Wang S."/>
            <person name="Wang H."/>
            <person name="Wang A."/>
            <person name="Jiang F."/>
            <person name="Liu H."/>
            <person name="Zhao H."/>
            <person name="Xu D."/>
            <person name="Zhang Y."/>
        </authorList>
    </citation>
    <scope>NUCLEOTIDE SEQUENCE [LARGE SCALE GENOMIC DNA]</scope>
    <source>
        <strain evidence="2">cv. Punajuju</strain>
        <tissue evidence="1">Leaves</tissue>
    </source>
</reference>
<accession>A0ACB9AHP7</accession>
<name>A0ACB9AHP7_CICIN</name>
<keyword evidence="2" id="KW-1185">Reference proteome</keyword>
<gene>
    <name evidence="1" type="ORF">L2E82_39433</name>
</gene>
<dbReference type="EMBL" id="CM042015">
    <property type="protein sequence ID" value="KAI3709667.1"/>
    <property type="molecule type" value="Genomic_DNA"/>
</dbReference>
<sequence>MTILSSVTWISIILRYLRTGKLLSLVYTKDLRSNLSLELEFHHLNNVSKAEKSRKVIASALQSALGCNVEIRFGINNSDSGHGCNHSKVKTLEMREIKYHNVNESKNL</sequence>
<comment type="caution">
    <text evidence="1">The sequence shown here is derived from an EMBL/GenBank/DDBJ whole genome shotgun (WGS) entry which is preliminary data.</text>
</comment>